<dbReference type="GO" id="GO:0005783">
    <property type="term" value="C:endoplasmic reticulum"/>
    <property type="evidence" value="ECO:0007669"/>
    <property type="project" value="EnsemblFungi"/>
</dbReference>
<evidence type="ECO:0000313" key="2">
    <source>
        <dbReference type="Proteomes" id="UP000006310"/>
    </source>
</evidence>
<dbReference type="HOGENOM" id="CLU_116422_0_0_1"/>
<dbReference type="GeneID" id="34526654"/>
<sequence>MNELSGDNFEYLLQLTKVLANECRQTRQETDKIELLFKRVAKQSAISYEDLSAKVPTETLESYEKLSTPNTIDQLINENYALLYKIEQRDYINAKIFALINNINDHLASIKNFVIEQKFTREQDLENFVYENIEAKRNIVNANMENLKKKKP</sequence>
<dbReference type="EMBL" id="HE978319">
    <property type="protein sequence ID" value="CCK70939.1"/>
    <property type="molecule type" value="Genomic_DNA"/>
</dbReference>
<dbReference type="OMA" id="ECRANRQ"/>
<dbReference type="KEGG" id="kng:KNAG_0F02770"/>
<dbReference type="eggNOG" id="ENOG502S56F">
    <property type="taxonomic scope" value="Eukaryota"/>
</dbReference>
<dbReference type="GO" id="GO:0000321">
    <property type="term" value="P:re-entry into mitotic cell cycle after pheromone arrest"/>
    <property type="evidence" value="ECO:0007669"/>
    <property type="project" value="EnsemblFungi"/>
</dbReference>
<keyword evidence="2" id="KW-1185">Reference proteome</keyword>
<dbReference type="OrthoDB" id="4031914at2759"/>
<proteinExistence type="predicted"/>
<dbReference type="AlphaFoldDB" id="J7S7E6"/>
<evidence type="ECO:0000313" key="1">
    <source>
        <dbReference type="EMBL" id="CCK70939.1"/>
    </source>
</evidence>
<reference evidence="2" key="2">
    <citation type="submission" date="2012-08" db="EMBL/GenBank/DDBJ databases">
        <title>Genome sequence of Kazachstania naganishii.</title>
        <authorList>
            <person name="Gordon J.L."/>
            <person name="Armisen D."/>
            <person name="Proux-Wera E."/>
            <person name="OhEigeartaigh S.S."/>
            <person name="Byrne K.P."/>
            <person name="Wolfe K.H."/>
        </authorList>
    </citation>
    <scope>NUCLEOTIDE SEQUENCE [LARGE SCALE GENOMIC DNA]</scope>
    <source>
        <strain evidence="2">ATCC MYA-139 / BCRC 22969 / CBS 8797 / CCRC 22969 / KCTC 17520 / NBRC 10181 / NCYC 3082</strain>
    </source>
</reference>
<reference evidence="1 2" key="1">
    <citation type="journal article" date="2011" name="Proc. Natl. Acad. Sci. U.S.A.">
        <title>Evolutionary erosion of yeast sex chromosomes by mating-type switching accidents.</title>
        <authorList>
            <person name="Gordon J.L."/>
            <person name="Armisen D."/>
            <person name="Proux-Wera E."/>
            <person name="Oheigeartaigh S.S."/>
            <person name="Byrne K.P."/>
            <person name="Wolfe K.H."/>
        </authorList>
    </citation>
    <scope>NUCLEOTIDE SEQUENCE [LARGE SCALE GENOMIC DNA]</scope>
    <source>
        <strain evidence="2">ATCC MYA-139 / BCRC 22969 / CBS 8797 / CCRC 22969 / KCTC 17520 / NBRC 10181 / NCYC 3082</strain>
    </source>
</reference>
<dbReference type="GO" id="GO:0000137">
    <property type="term" value="C:Golgi cis cisterna"/>
    <property type="evidence" value="ECO:0007669"/>
    <property type="project" value="EnsemblFungi"/>
</dbReference>
<protein>
    <submittedName>
        <fullName evidence="1">Uncharacterized protein</fullName>
    </submittedName>
</protein>
<dbReference type="STRING" id="1071383.J7S7E6"/>
<accession>J7S7E6</accession>
<dbReference type="RefSeq" id="XP_022465185.1">
    <property type="nucleotide sequence ID" value="XM_022608717.1"/>
</dbReference>
<gene>
    <name evidence="1" type="primary">KNAG0F02770</name>
    <name evidence="1" type="ordered locus">KNAG_0F02770</name>
</gene>
<name>J7S7E6_HUIN7</name>
<dbReference type="Proteomes" id="UP000006310">
    <property type="component" value="Chromosome 6"/>
</dbReference>
<organism evidence="1 2">
    <name type="scientific">Huiozyma naganishii (strain ATCC MYA-139 / BCRC 22969 / CBS 8797 / KCTC 17520 / NBRC 10181 / NCYC 3082 / Yp74L-3)</name>
    <name type="common">Yeast</name>
    <name type="synonym">Kazachstania naganishii</name>
    <dbReference type="NCBI Taxonomy" id="1071383"/>
    <lineage>
        <taxon>Eukaryota</taxon>
        <taxon>Fungi</taxon>
        <taxon>Dikarya</taxon>
        <taxon>Ascomycota</taxon>
        <taxon>Saccharomycotina</taxon>
        <taxon>Saccharomycetes</taxon>
        <taxon>Saccharomycetales</taxon>
        <taxon>Saccharomycetaceae</taxon>
        <taxon>Huiozyma</taxon>
    </lineage>
</organism>